<keyword evidence="2" id="KW-0560">Oxidoreductase</keyword>
<dbReference type="STRING" id="390807.SAMN04488095_2700"/>
<dbReference type="Proteomes" id="UP000199110">
    <property type="component" value="Unassembled WGS sequence"/>
</dbReference>
<evidence type="ECO:0000256" key="1">
    <source>
        <dbReference type="ARBA" id="ARBA00006484"/>
    </source>
</evidence>
<dbReference type="InterPro" id="IPR020904">
    <property type="entry name" value="Sc_DH/Rdtase_CS"/>
</dbReference>
<dbReference type="OrthoDB" id="658698at2"/>
<dbReference type="SUPFAM" id="SSF51735">
    <property type="entry name" value="NAD(P)-binding Rossmann-fold domains"/>
    <property type="match status" value="1"/>
</dbReference>
<dbReference type="RefSeq" id="WP_092781624.1">
    <property type="nucleotide sequence ID" value="NZ_FORA01000003.1"/>
</dbReference>
<evidence type="ECO:0000313" key="5">
    <source>
        <dbReference type="Proteomes" id="UP000199110"/>
    </source>
</evidence>
<dbReference type="EMBL" id="FORA01000003">
    <property type="protein sequence ID" value="SFJ38472.1"/>
    <property type="molecule type" value="Genomic_DNA"/>
</dbReference>
<reference evidence="4 5" key="1">
    <citation type="submission" date="2016-10" db="EMBL/GenBank/DDBJ databases">
        <authorList>
            <person name="de Groot N.N."/>
        </authorList>
    </citation>
    <scope>NUCLEOTIDE SEQUENCE [LARGE SCALE GENOMIC DNA]</scope>
    <source>
        <strain evidence="4 5">DSM 19073</strain>
    </source>
</reference>
<protein>
    <submittedName>
        <fullName evidence="4">NADP-dependent 3-hydroxy acid dehydrogenase YdfG</fullName>
    </submittedName>
</protein>
<dbReference type="FunFam" id="3.40.50.720:FF:000084">
    <property type="entry name" value="Short-chain dehydrogenase reductase"/>
    <property type="match status" value="1"/>
</dbReference>
<gene>
    <name evidence="4" type="ORF">SAMN04488095_2700</name>
</gene>
<comment type="similarity">
    <text evidence="1 3">Belongs to the short-chain dehydrogenases/reductases (SDR) family.</text>
</comment>
<organism evidence="4 5">
    <name type="scientific">Jannaschia pohangensis</name>
    <dbReference type="NCBI Taxonomy" id="390807"/>
    <lineage>
        <taxon>Bacteria</taxon>
        <taxon>Pseudomonadati</taxon>
        <taxon>Pseudomonadota</taxon>
        <taxon>Alphaproteobacteria</taxon>
        <taxon>Rhodobacterales</taxon>
        <taxon>Roseobacteraceae</taxon>
        <taxon>Jannaschia</taxon>
    </lineage>
</organism>
<dbReference type="Pfam" id="PF00106">
    <property type="entry name" value="adh_short"/>
    <property type="match status" value="1"/>
</dbReference>
<dbReference type="InterPro" id="IPR002347">
    <property type="entry name" value="SDR_fam"/>
</dbReference>
<evidence type="ECO:0000313" key="4">
    <source>
        <dbReference type="EMBL" id="SFJ38472.1"/>
    </source>
</evidence>
<dbReference type="PANTHER" id="PTHR43669:SF12">
    <property type="entry name" value="BLR5618 PROTEIN"/>
    <property type="match status" value="1"/>
</dbReference>
<dbReference type="PROSITE" id="PS00061">
    <property type="entry name" value="ADH_SHORT"/>
    <property type="match status" value="1"/>
</dbReference>
<evidence type="ECO:0000256" key="2">
    <source>
        <dbReference type="ARBA" id="ARBA00023002"/>
    </source>
</evidence>
<dbReference type="Gene3D" id="3.40.50.720">
    <property type="entry name" value="NAD(P)-binding Rossmann-like Domain"/>
    <property type="match status" value="1"/>
</dbReference>
<dbReference type="PRINTS" id="PR00080">
    <property type="entry name" value="SDRFAMILY"/>
</dbReference>
<keyword evidence="5" id="KW-1185">Reference proteome</keyword>
<dbReference type="PANTHER" id="PTHR43669">
    <property type="entry name" value="5-KETO-D-GLUCONATE 5-REDUCTASE"/>
    <property type="match status" value="1"/>
</dbReference>
<dbReference type="GO" id="GO:0016491">
    <property type="term" value="F:oxidoreductase activity"/>
    <property type="evidence" value="ECO:0007669"/>
    <property type="project" value="UniProtKB-KW"/>
</dbReference>
<evidence type="ECO:0000256" key="3">
    <source>
        <dbReference type="RuleBase" id="RU000363"/>
    </source>
</evidence>
<proteinExistence type="inferred from homology"/>
<dbReference type="CDD" id="cd05233">
    <property type="entry name" value="SDR_c"/>
    <property type="match status" value="1"/>
</dbReference>
<dbReference type="InterPro" id="IPR036291">
    <property type="entry name" value="NAD(P)-bd_dom_sf"/>
</dbReference>
<accession>A0A1I3QYB0</accession>
<sequence length="241" mass="24937">MIRSILVTGASSGIGAATAQLFLSEGWTVGLMARREDALREVAGDHPNAHVLPGDVTDPEAAEQVVAAFARAAGRLDVLFNNAGIFVPAAAIDRTSVDDWHKAVAVNLTGMFLMARAAFGVMRAQGGGRIINNGSISAHVPREGAVTYTVTKHAITGLTRQLALDGRSLNIACGQIDIGNARTPMLEALDTAQRASGGAGVAMMAVEDAARAVLSMADLPEGTNVLTMTIMANGMPYVGRG</sequence>
<dbReference type="PRINTS" id="PR00081">
    <property type="entry name" value="GDHRDH"/>
</dbReference>
<dbReference type="AlphaFoldDB" id="A0A1I3QYB0"/>
<name>A0A1I3QYB0_9RHOB</name>